<evidence type="ECO:0000313" key="3">
    <source>
        <dbReference type="Proteomes" id="UP000030361"/>
    </source>
</evidence>
<dbReference type="AlphaFoldDB" id="A0A1S6QJU5"/>
<proteinExistence type="predicted"/>
<accession>A0A1S6QJU5</accession>
<dbReference type="eggNOG" id="COG0346">
    <property type="taxonomic scope" value="Bacteria"/>
</dbReference>
<gene>
    <name evidence="2" type="ORF">PL11_007975</name>
</gene>
<dbReference type="PROSITE" id="PS51819">
    <property type="entry name" value="VOC"/>
    <property type="match status" value="2"/>
</dbReference>
<dbReference type="PANTHER" id="PTHR36110">
    <property type="entry name" value="RING-CLEAVING DIOXYGENASE MHQE-RELATED"/>
    <property type="match status" value="1"/>
</dbReference>
<dbReference type="InterPro" id="IPR037523">
    <property type="entry name" value="VOC_core"/>
</dbReference>
<dbReference type="SUPFAM" id="SSF54593">
    <property type="entry name" value="Glyoxalase/Bleomycin resistance protein/Dihydroxybiphenyl dioxygenase"/>
    <property type="match status" value="2"/>
</dbReference>
<dbReference type="EMBL" id="CP018906">
    <property type="protein sequence ID" value="AQW21859.1"/>
    <property type="molecule type" value="Genomic_DNA"/>
</dbReference>
<dbReference type="OrthoDB" id="9785698at2"/>
<dbReference type="Gene3D" id="3.10.180.10">
    <property type="entry name" value="2,3-Dihydroxybiphenyl 1,2-Dioxygenase, domain 1"/>
    <property type="match status" value="2"/>
</dbReference>
<organism evidence="2 3">
    <name type="scientific">Lentilactobacillus curieae</name>
    <dbReference type="NCBI Taxonomy" id="1138822"/>
    <lineage>
        <taxon>Bacteria</taxon>
        <taxon>Bacillati</taxon>
        <taxon>Bacillota</taxon>
        <taxon>Bacilli</taxon>
        <taxon>Lactobacillales</taxon>
        <taxon>Lactobacillaceae</taxon>
        <taxon>Lentilactobacillus</taxon>
    </lineage>
</organism>
<sequence length="301" mass="34303">MQTHHISLLTKDAKQNIDFYTRVMGLRLIKNTVNQENIKVRHLFYGDYLGTPGSVVTFFALPLLGQRTDAKHFFNGFRLSIPEGSVDFWKERLSSEGLKVTETATGLMFDDPEEIPVELVTSKLKLVGYQVVPENGIPAEFQVTKLLGTDLHIPDPDKTADFFHEWLGLNVNDNVVELEDNQSIKLFKTETEDKSRFGRGSIDHFALAVKDVDELEMFYQRAKNQHQNIEEYIDRGWFKSLYVRDPGDNRIELATMGPGFSLDEPILTMGSSLGLPPAFEGKRQEIMDYYAKSNVNFADKN</sequence>
<dbReference type="InterPro" id="IPR029068">
    <property type="entry name" value="Glyas_Bleomycin-R_OHBP_Dase"/>
</dbReference>
<feature type="domain" description="VOC" evidence="1">
    <location>
        <begin position="145"/>
        <end position="256"/>
    </location>
</feature>
<evidence type="ECO:0000259" key="1">
    <source>
        <dbReference type="PROSITE" id="PS51819"/>
    </source>
</evidence>
<keyword evidence="3" id="KW-1185">Reference proteome</keyword>
<name>A0A1S6QJU5_9LACO</name>
<reference evidence="2 3" key="1">
    <citation type="journal article" date="2015" name="Genome Announc.">
        <title>Genome Sequence of Lactobacillus curieae CCTCC M 2011381T, a Novel Producer of Gamma-aminobutyric Acid.</title>
        <authorList>
            <person name="Wang Y."/>
            <person name="Wang Y."/>
            <person name="Lang C."/>
            <person name="Wei D."/>
            <person name="Xu P."/>
            <person name="Xie J."/>
        </authorList>
    </citation>
    <scope>NUCLEOTIDE SEQUENCE [LARGE SCALE GENOMIC DNA]</scope>
    <source>
        <strain evidence="2 3">CCTCC M 2011381</strain>
    </source>
</reference>
<dbReference type="Proteomes" id="UP000030361">
    <property type="component" value="Chromosome"/>
</dbReference>
<evidence type="ECO:0000313" key="2">
    <source>
        <dbReference type="EMBL" id="AQW21859.1"/>
    </source>
</evidence>
<dbReference type="Pfam" id="PF00903">
    <property type="entry name" value="Glyoxalase"/>
    <property type="match status" value="2"/>
</dbReference>
<dbReference type="InterPro" id="IPR004360">
    <property type="entry name" value="Glyas_Fos-R_dOase_dom"/>
</dbReference>
<dbReference type="InterPro" id="IPR052537">
    <property type="entry name" value="Extradiol_RC_dioxygenase"/>
</dbReference>
<protein>
    <submittedName>
        <fullName evidence="2">Glyoxalase</fullName>
    </submittedName>
</protein>
<dbReference type="KEGG" id="lcu:PL11_007975"/>
<feature type="domain" description="VOC" evidence="1">
    <location>
        <begin position="2"/>
        <end position="144"/>
    </location>
</feature>
<dbReference type="PANTHER" id="PTHR36110:SF4">
    <property type="entry name" value="RING-CLEAVING DIOXYGENASE MHQA-RELATED"/>
    <property type="match status" value="1"/>
</dbReference>